<protein>
    <recommendedName>
        <fullName evidence="6">B-like cyclin</fullName>
    </recommendedName>
</protein>
<dbReference type="PROSITE" id="PS00292">
    <property type="entry name" value="CYCLINS"/>
    <property type="match status" value="1"/>
</dbReference>
<dbReference type="Proteomes" id="UP000087171">
    <property type="component" value="Chromosome Ca4"/>
</dbReference>
<feature type="compositionally biased region" description="Basic and acidic residues" evidence="8">
    <location>
        <begin position="1"/>
        <end position="14"/>
    </location>
</feature>
<evidence type="ECO:0000256" key="2">
    <source>
        <dbReference type="ARBA" id="ARBA00011177"/>
    </source>
</evidence>
<evidence type="ECO:0000256" key="3">
    <source>
        <dbReference type="ARBA" id="ARBA00022618"/>
    </source>
</evidence>
<dbReference type="InterPro" id="IPR013763">
    <property type="entry name" value="Cyclin-like_dom"/>
</dbReference>
<dbReference type="GeneID" id="101491767"/>
<evidence type="ECO:0000256" key="5">
    <source>
        <dbReference type="ARBA" id="ARBA00023306"/>
    </source>
</evidence>
<dbReference type="InterPro" id="IPR048258">
    <property type="entry name" value="Cyclins_cyclin-box"/>
</dbReference>
<dbReference type="InterPro" id="IPR004367">
    <property type="entry name" value="Cyclin_C-dom"/>
</dbReference>
<dbReference type="InterPro" id="IPR039361">
    <property type="entry name" value="Cyclin"/>
</dbReference>
<dbReference type="SMART" id="SM00385">
    <property type="entry name" value="CYCLIN"/>
    <property type="match status" value="2"/>
</dbReference>
<dbReference type="GO" id="GO:0044772">
    <property type="term" value="P:mitotic cell cycle phase transition"/>
    <property type="evidence" value="ECO:0007669"/>
    <property type="project" value="InterPro"/>
</dbReference>
<name>A0A1S2Y452_CICAR</name>
<feature type="domain" description="Cyclin-like" evidence="9">
    <location>
        <begin position="227"/>
        <end position="315"/>
    </location>
</feature>
<gene>
    <name evidence="12" type="primary">LOC101491767</name>
</gene>
<evidence type="ECO:0000259" key="9">
    <source>
        <dbReference type="SMART" id="SM00385"/>
    </source>
</evidence>
<proteinExistence type="inferred from homology"/>
<reference evidence="12" key="2">
    <citation type="submission" date="2025-08" db="UniProtKB">
        <authorList>
            <consortium name="RefSeq"/>
        </authorList>
    </citation>
    <scope>IDENTIFICATION</scope>
    <source>
        <tissue evidence="12">Etiolated seedlings</tissue>
    </source>
</reference>
<dbReference type="GO" id="GO:0051301">
    <property type="term" value="P:cell division"/>
    <property type="evidence" value="ECO:0007669"/>
    <property type="project" value="UniProtKB-KW"/>
</dbReference>
<evidence type="ECO:0000256" key="8">
    <source>
        <dbReference type="SAM" id="MobiDB-lite"/>
    </source>
</evidence>
<dbReference type="Gene3D" id="1.10.472.10">
    <property type="entry name" value="Cyclin-like"/>
    <property type="match status" value="2"/>
</dbReference>
<organism evidence="11 12">
    <name type="scientific">Cicer arietinum</name>
    <name type="common">Chickpea</name>
    <name type="synonym">Garbanzo</name>
    <dbReference type="NCBI Taxonomy" id="3827"/>
    <lineage>
        <taxon>Eukaryota</taxon>
        <taxon>Viridiplantae</taxon>
        <taxon>Streptophyta</taxon>
        <taxon>Embryophyta</taxon>
        <taxon>Tracheophyta</taxon>
        <taxon>Spermatophyta</taxon>
        <taxon>Magnoliopsida</taxon>
        <taxon>eudicotyledons</taxon>
        <taxon>Gunneridae</taxon>
        <taxon>Pentapetalae</taxon>
        <taxon>rosids</taxon>
        <taxon>fabids</taxon>
        <taxon>Fabales</taxon>
        <taxon>Fabaceae</taxon>
        <taxon>Papilionoideae</taxon>
        <taxon>50 kb inversion clade</taxon>
        <taxon>NPAAA clade</taxon>
        <taxon>Hologalegina</taxon>
        <taxon>IRL clade</taxon>
        <taxon>Cicereae</taxon>
        <taxon>Cicer</taxon>
    </lineage>
</organism>
<accession>A0A1S2Y452</accession>
<dbReference type="Pfam" id="PF02984">
    <property type="entry name" value="Cyclin_C"/>
    <property type="match status" value="1"/>
</dbReference>
<dbReference type="RefSeq" id="XP_004499016.1">
    <property type="nucleotide sequence ID" value="XM_004498959.3"/>
</dbReference>
<feature type="domain" description="Cyclin C-terminal" evidence="10">
    <location>
        <begin position="223"/>
        <end position="346"/>
    </location>
</feature>
<dbReference type="PaxDb" id="3827-XP_004499017.1"/>
<keyword evidence="3" id="KW-0132">Cell division</keyword>
<feature type="region of interest" description="Disordered" evidence="8">
    <location>
        <begin position="1"/>
        <end position="83"/>
    </location>
</feature>
<dbReference type="GO" id="GO:0016538">
    <property type="term" value="F:cyclin-dependent protein serine/threonine kinase regulator activity"/>
    <property type="evidence" value="ECO:0007669"/>
    <property type="project" value="InterPro"/>
</dbReference>
<dbReference type="FunFam" id="1.10.472.10:FF:000013">
    <property type="entry name" value="Cyclin A1"/>
    <property type="match status" value="1"/>
</dbReference>
<evidence type="ECO:0000259" key="10">
    <source>
        <dbReference type="SMART" id="SM01332"/>
    </source>
</evidence>
<feature type="domain" description="Cyclin-like" evidence="9">
    <location>
        <begin position="130"/>
        <end position="214"/>
    </location>
</feature>
<reference evidence="11" key="1">
    <citation type="journal article" date="2013" name="Nat. Biotechnol.">
        <title>Draft genome sequence of chickpea (Cicer arietinum) provides a resource for trait improvement.</title>
        <authorList>
            <person name="Varshney R.K."/>
            <person name="Song C."/>
            <person name="Saxena R.K."/>
            <person name="Azam S."/>
            <person name="Yu S."/>
            <person name="Sharpe A.G."/>
            <person name="Cannon S."/>
            <person name="Baek J."/>
            <person name="Rosen B.D."/>
            <person name="Tar'an B."/>
            <person name="Millan T."/>
            <person name="Zhang X."/>
            <person name="Ramsay L.D."/>
            <person name="Iwata A."/>
            <person name="Wang Y."/>
            <person name="Nelson W."/>
            <person name="Farmer A.D."/>
            <person name="Gaur P.M."/>
            <person name="Soderlund C."/>
            <person name="Penmetsa R.V."/>
            <person name="Xu C."/>
            <person name="Bharti A.K."/>
            <person name="He W."/>
            <person name="Winter P."/>
            <person name="Zhao S."/>
            <person name="Hane J.K."/>
            <person name="Carrasquilla-Garcia N."/>
            <person name="Condie J.A."/>
            <person name="Upadhyaya H.D."/>
            <person name="Luo M.C."/>
            <person name="Thudi M."/>
            <person name="Gowda C.L."/>
            <person name="Singh N.P."/>
            <person name="Lichtenzveig J."/>
            <person name="Gali K.K."/>
            <person name="Rubio J."/>
            <person name="Nadarajan N."/>
            <person name="Dolezel J."/>
            <person name="Bansal K.C."/>
            <person name="Xu X."/>
            <person name="Edwards D."/>
            <person name="Zhang G."/>
            <person name="Kahl G."/>
            <person name="Gil J."/>
            <person name="Singh K.B."/>
            <person name="Datta S.K."/>
            <person name="Jackson S.A."/>
            <person name="Wang J."/>
            <person name="Cook D.R."/>
        </authorList>
    </citation>
    <scope>NUCLEOTIDE SEQUENCE [LARGE SCALE GENOMIC DNA]</scope>
    <source>
        <strain evidence="11">cv. CDC Frontier</strain>
    </source>
</reference>
<keyword evidence="4 7" id="KW-0195">Cyclin</keyword>
<evidence type="ECO:0000256" key="4">
    <source>
        <dbReference type="ARBA" id="ARBA00023127"/>
    </source>
</evidence>
<dbReference type="InterPro" id="IPR006671">
    <property type="entry name" value="Cyclin_N"/>
</dbReference>
<sequence>MADQDNSTRRPQREAKKRAAAALCEQRKKKRVALSDLTNTNNNINDVVSQTEKPVSDSQKQKKKNDSKSTPVESPVTEKSEDPQLCGTYVSDIYDYLRKLEVDPSKRPLHDYIQKIQRDISAIMRGVLVDWLVEVSEEYKLVSDTLYFCVSYIDRFLSLNDLSRQKLQLLGVSSMLIASKYEEIKPPEVEDFCYITDNTYSKEEVLSMEADILKSLKFELGGPTIKTFLRRFTRVAQEGVDASELQFEFLCCYLAELSLLDYNCVKFLPSMVAASVVFLARFMLSPKTHPWNSVLYQLTRYKPAELKECVLNLHDLYLSRKGGTLQAVRDKYKQHKFKCVATTPSPPEISLSYFEFRGADP</sequence>
<evidence type="ECO:0000256" key="1">
    <source>
        <dbReference type="ARBA" id="ARBA00006955"/>
    </source>
</evidence>
<dbReference type="AlphaFoldDB" id="A0A1S2Y452"/>
<evidence type="ECO:0000256" key="6">
    <source>
        <dbReference type="ARBA" id="ARBA00032263"/>
    </source>
</evidence>
<comment type="subunit">
    <text evidence="2">Interacts with the CDC2 protein kinase to form a serine/threonine kinase holoenzyme complex also known as maturation promoting factor (MPF). The cyclin subunit imparts substrate specificity to the complex.</text>
</comment>
<dbReference type="SMART" id="SM01332">
    <property type="entry name" value="Cyclin_C"/>
    <property type="match status" value="1"/>
</dbReference>
<dbReference type="PANTHER" id="PTHR10177">
    <property type="entry name" value="CYCLINS"/>
    <property type="match status" value="1"/>
</dbReference>
<keyword evidence="5" id="KW-0131">Cell cycle</keyword>
<dbReference type="FunFam" id="1.10.472.10:FF:000167">
    <property type="entry name" value="Mitotic cyclin 6"/>
    <property type="match status" value="1"/>
</dbReference>
<keyword evidence="11" id="KW-1185">Reference proteome</keyword>
<evidence type="ECO:0000256" key="7">
    <source>
        <dbReference type="RuleBase" id="RU000383"/>
    </source>
</evidence>
<dbReference type="InterPro" id="IPR036915">
    <property type="entry name" value="Cyclin-like_sf"/>
</dbReference>
<dbReference type="CDD" id="cd20506">
    <property type="entry name" value="CYCLIN_AtCycA-like_rpt2"/>
    <property type="match status" value="1"/>
</dbReference>
<dbReference type="STRING" id="3827.A0A1S2Y452"/>
<dbReference type="Pfam" id="PF00134">
    <property type="entry name" value="Cyclin_N"/>
    <property type="match status" value="1"/>
</dbReference>
<dbReference type="SUPFAM" id="SSF47954">
    <property type="entry name" value="Cyclin-like"/>
    <property type="match status" value="2"/>
</dbReference>
<dbReference type="eggNOG" id="KOG0654">
    <property type="taxonomic scope" value="Eukaryota"/>
</dbReference>
<dbReference type="OrthoDB" id="5590282at2759"/>
<feature type="compositionally biased region" description="Polar residues" evidence="8">
    <location>
        <begin position="36"/>
        <end position="53"/>
    </location>
</feature>
<evidence type="ECO:0000313" key="11">
    <source>
        <dbReference type="Proteomes" id="UP000087171"/>
    </source>
</evidence>
<evidence type="ECO:0000313" key="12">
    <source>
        <dbReference type="RefSeq" id="XP_004499016.1"/>
    </source>
</evidence>
<dbReference type="PIRSF" id="PIRSF001771">
    <property type="entry name" value="Cyclin_A_B_D_E"/>
    <property type="match status" value="1"/>
</dbReference>
<dbReference type="KEGG" id="cam:101491767"/>
<dbReference type="InterPro" id="IPR046965">
    <property type="entry name" value="Cyclin_A/B-like"/>
</dbReference>
<comment type="similarity">
    <text evidence="1">Belongs to the cyclin family. Cyclin AB subfamily.</text>
</comment>